<organism evidence="1 2">
    <name type="scientific">Lactobacillus ultunensis DSM 16047</name>
    <dbReference type="NCBI Taxonomy" id="525365"/>
    <lineage>
        <taxon>Bacteria</taxon>
        <taxon>Bacillati</taxon>
        <taxon>Bacillota</taxon>
        <taxon>Bacilli</taxon>
        <taxon>Lactobacillales</taxon>
        <taxon>Lactobacillaceae</taxon>
        <taxon>Lactobacillus</taxon>
    </lineage>
</organism>
<dbReference type="RefSeq" id="WP_007126117.1">
    <property type="nucleotide sequence ID" value="NZ_AZFO01000058.1"/>
</dbReference>
<dbReference type="PATRIC" id="fig|525365.8.peg.1809"/>
<reference evidence="1 2" key="1">
    <citation type="submission" date="2009-01" db="EMBL/GenBank/DDBJ databases">
        <authorList>
            <person name="Qin X."/>
            <person name="Bachman B."/>
            <person name="Battles P."/>
            <person name="Bell A."/>
            <person name="Bess C."/>
            <person name="Bickham C."/>
            <person name="Chaboub L."/>
            <person name="Chen D."/>
            <person name="Coyle M."/>
            <person name="Deiros D.R."/>
            <person name="Dinh H."/>
            <person name="Forbes L."/>
            <person name="Fowler G."/>
            <person name="Francisco L."/>
            <person name="Fu Q."/>
            <person name="Gubbala S."/>
            <person name="Hale W."/>
            <person name="Han Y."/>
            <person name="Hemphill L."/>
            <person name="Highlander S.K."/>
            <person name="Hirani K."/>
            <person name="Hogues M."/>
            <person name="Jackson L."/>
            <person name="Jakkamsetti A."/>
            <person name="Javaid M."/>
            <person name="Jiang H."/>
            <person name="Korchina V."/>
            <person name="Kovar C."/>
            <person name="Lara F."/>
            <person name="Lee S."/>
            <person name="Mata R."/>
            <person name="Mathew T."/>
            <person name="Moen C."/>
            <person name="Morales K."/>
            <person name="Munidasa M."/>
            <person name="Nazareth L."/>
            <person name="Ngo R."/>
            <person name="Nguyen L."/>
            <person name="Okwuonu G."/>
            <person name="Ongeri F."/>
            <person name="Patil S."/>
            <person name="Petrosino J."/>
            <person name="Pham C."/>
            <person name="Pham P."/>
            <person name="Pu L.-L."/>
            <person name="Puazo M."/>
            <person name="Raj R."/>
            <person name="Reid J."/>
            <person name="Rouhana J."/>
            <person name="Saada N."/>
            <person name="Shang Y."/>
            <person name="Simmons D."/>
            <person name="Thornton R."/>
            <person name="Warren J."/>
            <person name="Weissenberger G."/>
            <person name="Zhang J."/>
            <person name="Zhang L."/>
            <person name="Zhou C."/>
            <person name="Zhu D."/>
            <person name="Muzny D."/>
            <person name="Worley K."/>
            <person name="Gibbs R."/>
        </authorList>
    </citation>
    <scope>NUCLEOTIDE SEQUENCE [LARGE SCALE GENOMIC DNA]</scope>
    <source>
        <strain evidence="1 2">DSM 16047</strain>
    </source>
</reference>
<evidence type="ECO:0000313" key="2">
    <source>
        <dbReference type="Proteomes" id="UP000005583"/>
    </source>
</evidence>
<dbReference type="STRING" id="525365.HMPREF0548_1622"/>
<dbReference type="EMBL" id="ACGU01000071">
    <property type="protein sequence ID" value="EEJ71498.1"/>
    <property type="molecule type" value="Genomic_DNA"/>
</dbReference>
<sequence length="135" mass="16333">MKTKMLEESNSRICYELGKIKEVKNDEYEKERCAQNIASDLRNLVEAIIREIYAVDNNKVVNHRQEFKEDAEKYVKSQSKYRELIRIHDLFQSSFGHFDLNQYSTVRLLITSYYTYLRKIKKFINIFLMKISYRI</sequence>
<accession>C2EPM6</accession>
<proteinExistence type="predicted"/>
<dbReference type="AlphaFoldDB" id="C2EPM6"/>
<dbReference type="Proteomes" id="UP000005583">
    <property type="component" value="Unassembled WGS sequence"/>
</dbReference>
<keyword evidence="2" id="KW-1185">Reference proteome</keyword>
<evidence type="ECO:0000313" key="1">
    <source>
        <dbReference type="EMBL" id="EEJ71498.1"/>
    </source>
</evidence>
<comment type="caution">
    <text evidence="1">The sequence shown here is derived from an EMBL/GenBank/DDBJ whole genome shotgun (WGS) entry which is preliminary data.</text>
</comment>
<gene>
    <name evidence="1" type="ORF">HMPREF0548_1622</name>
</gene>
<protein>
    <submittedName>
        <fullName evidence="1">Uncharacterized protein</fullName>
    </submittedName>
</protein>
<name>C2EPM6_9LACO</name>
<dbReference type="HOGENOM" id="CLU_1883158_0_0_9"/>